<comment type="similarity">
    <text evidence="1">Belongs to the RecA family.</text>
</comment>
<dbReference type="InterPro" id="IPR049428">
    <property type="entry name" value="RecA-like_N"/>
</dbReference>
<dbReference type="OrthoDB" id="110850at2"/>
<evidence type="ECO:0000256" key="1">
    <source>
        <dbReference type="ARBA" id="ARBA00009391"/>
    </source>
</evidence>
<organism evidence="7 8">
    <name type="scientific">Granulicella pectinivorans</name>
    <dbReference type="NCBI Taxonomy" id="474950"/>
    <lineage>
        <taxon>Bacteria</taxon>
        <taxon>Pseudomonadati</taxon>
        <taxon>Acidobacteriota</taxon>
        <taxon>Terriglobia</taxon>
        <taxon>Terriglobales</taxon>
        <taxon>Acidobacteriaceae</taxon>
        <taxon>Granulicella</taxon>
    </lineage>
</organism>
<keyword evidence="5" id="KW-0233">DNA recombination</keyword>
<dbReference type="STRING" id="474950.SAMN05421771_3206"/>
<dbReference type="PANTHER" id="PTHR45900:SF1">
    <property type="entry name" value="MITOCHONDRIAL DNA REPAIR PROTEIN RECA HOMOLOG-RELATED"/>
    <property type="match status" value="1"/>
</dbReference>
<reference evidence="7 8" key="1">
    <citation type="submission" date="2016-10" db="EMBL/GenBank/DDBJ databases">
        <authorList>
            <person name="de Groot N.N."/>
        </authorList>
    </citation>
    <scope>NUCLEOTIDE SEQUENCE [LARGE SCALE GENOMIC DNA]</scope>
    <source>
        <strain evidence="7 8">DSM 21001</strain>
    </source>
</reference>
<sequence>MKSAAHLRLQIETSLMTRAPSALSPRERFAPERMACGVEACDALLSGGLPVGALTELVGPECSGRTTVALSYVAASTRADRVCAWIDVADSLDPETAVGHGVDLERLLWVRCGASKEDVAAVPVAAVGMKVGAGEPVARGLQGGGSPHPRSEGRGMPEAISAMMQAHGGLYDKHIRREKRSIGTPGAPNRPLTFRAVEREEQIAFDRLPARRGEELLAPRCAEPLHERRREVSAQQWDAASKPLRAAPRAARQSWDALDHALKTADLLLQAGGFSVVVFDLGSIPAERAWRIPLATWFRFRGACERTRVSVLLLTQHPCARSSAEAVVRLHPGGMVGENSVMRGIAYSGEAERQRFRSHVVPMRKPPQIERPGHWEGRAAWAAKR</sequence>
<gene>
    <name evidence="7" type="ORF">SAMN05421771_3206</name>
</gene>
<keyword evidence="4" id="KW-0067">ATP-binding</keyword>
<name>A0A1I6MPG3_9BACT</name>
<dbReference type="GO" id="GO:0005829">
    <property type="term" value="C:cytosol"/>
    <property type="evidence" value="ECO:0007669"/>
    <property type="project" value="TreeGrafter"/>
</dbReference>
<evidence type="ECO:0000256" key="4">
    <source>
        <dbReference type="ARBA" id="ARBA00022840"/>
    </source>
</evidence>
<feature type="domain" description="RecA-like N-terminal" evidence="6">
    <location>
        <begin position="32"/>
        <end position="109"/>
    </location>
</feature>
<evidence type="ECO:0000313" key="7">
    <source>
        <dbReference type="EMBL" id="SFS17595.1"/>
    </source>
</evidence>
<dbReference type="GO" id="GO:0005524">
    <property type="term" value="F:ATP binding"/>
    <property type="evidence" value="ECO:0007669"/>
    <property type="project" value="UniProtKB-KW"/>
</dbReference>
<accession>A0A1I6MPG3</accession>
<dbReference type="GO" id="GO:0006310">
    <property type="term" value="P:DNA recombination"/>
    <property type="evidence" value="ECO:0007669"/>
    <property type="project" value="UniProtKB-KW"/>
</dbReference>
<dbReference type="GO" id="GO:0006281">
    <property type="term" value="P:DNA repair"/>
    <property type="evidence" value="ECO:0007669"/>
    <property type="project" value="InterPro"/>
</dbReference>
<keyword evidence="3" id="KW-0547">Nucleotide-binding</keyword>
<dbReference type="Pfam" id="PF00154">
    <property type="entry name" value="RecA_N"/>
    <property type="match status" value="1"/>
</dbReference>
<evidence type="ECO:0000259" key="6">
    <source>
        <dbReference type="Pfam" id="PF00154"/>
    </source>
</evidence>
<evidence type="ECO:0000256" key="5">
    <source>
        <dbReference type="ARBA" id="ARBA00023172"/>
    </source>
</evidence>
<proteinExistence type="inferred from homology"/>
<keyword evidence="8" id="KW-1185">Reference proteome</keyword>
<dbReference type="Proteomes" id="UP000199024">
    <property type="component" value="Unassembled WGS sequence"/>
</dbReference>
<evidence type="ECO:0000313" key="8">
    <source>
        <dbReference type="Proteomes" id="UP000199024"/>
    </source>
</evidence>
<dbReference type="EMBL" id="FOZL01000001">
    <property type="protein sequence ID" value="SFS17595.1"/>
    <property type="molecule type" value="Genomic_DNA"/>
</dbReference>
<dbReference type="AlphaFoldDB" id="A0A1I6MPG3"/>
<dbReference type="Gene3D" id="3.40.50.300">
    <property type="entry name" value="P-loop containing nucleotide triphosphate hydrolases"/>
    <property type="match status" value="1"/>
</dbReference>
<evidence type="ECO:0000256" key="3">
    <source>
        <dbReference type="ARBA" id="ARBA00022741"/>
    </source>
</evidence>
<dbReference type="RefSeq" id="WP_089840525.1">
    <property type="nucleotide sequence ID" value="NZ_FOZL01000001.1"/>
</dbReference>
<dbReference type="InterPro" id="IPR027417">
    <property type="entry name" value="P-loop_NTPase"/>
</dbReference>
<dbReference type="GO" id="GO:0003697">
    <property type="term" value="F:single-stranded DNA binding"/>
    <property type="evidence" value="ECO:0007669"/>
    <property type="project" value="InterPro"/>
</dbReference>
<evidence type="ECO:0000256" key="2">
    <source>
        <dbReference type="ARBA" id="ARBA00015553"/>
    </source>
</evidence>
<protein>
    <recommendedName>
        <fullName evidence="2">Protein RecA</fullName>
    </recommendedName>
</protein>
<dbReference type="SUPFAM" id="SSF52540">
    <property type="entry name" value="P-loop containing nucleoside triphosphate hydrolases"/>
    <property type="match status" value="1"/>
</dbReference>
<dbReference type="PANTHER" id="PTHR45900">
    <property type="entry name" value="RECA"/>
    <property type="match status" value="1"/>
</dbReference>
<dbReference type="InterPro" id="IPR013765">
    <property type="entry name" value="DNA_recomb/repair_RecA"/>
</dbReference>